<dbReference type="RefSeq" id="WP_045909832.1">
    <property type="nucleotide sequence ID" value="NZ_CABHFD010000002.1"/>
</dbReference>
<evidence type="ECO:0000313" key="2">
    <source>
        <dbReference type="EMBL" id="TCX34802.1"/>
    </source>
</evidence>
<dbReference type="GO" id="GO:0015969">
    <property type="term" value="P:guanosine tetraphosphate metabolic process"/>
    <property type="evidence" value="ECO:0007669"/>
    <property type="project" value="InterPro"/>
</dbReference>
<dbReference type="InterPro" id="IPR043519">
    <property type="entry name" value="NT_sf"/>
</dbReference>
<name>A0A483IL20_KLEPN</name>
<accession>A0A483IL20</accession>
<reference evidence="2" key="1">
    <citation type="submission" date="2019-01" db="EMBL/GenBank/DDBJ databases">
        <authorList>
            <person name="Lista F."/>
            <person name="Anselmo A."/>
        </authorList>
    </citation>
    <scope>NUCLEOTIDE SEQUENCE</scope>
    <source>
        <strain evidence="2">13S</strain>
    </source>
</reference>
<dbReference type="SUPFAM" id="SSF81301">
    <property type="entry name" value="Nucleotidyltransferase"/>
    <property type="match status" value="1"/>
</dbReference>
<dbReference type="EMBL" id="SDCJ01000023">
    <property type="protein sequence ID" value="TCX34802.1"/>
    <property type="molecule type" value="Genomic_DNA"/>
</dbReference>
<dbReference type="PANTHER" id="PTHR41773:SF1">
    <property type="entry name" value="RELA_SPOT DOMAIN-CONTAINING PROTEIN"/>
    <property type="match status" value="1"/>
</dbReference>
<comment type="caution">
    <text evidence="2">The sequence shown here is derived from an EMBL/GenBank/DDBJ whole genome shotgun (WGS) entry which is preliminary data.</text>
</comment>
<dbReference type="AlphaFoldDB" id="A0A483IL20"/>
<dbReference type="InterPro" id="IPR007685">
    <property type="entry name" value="RelA_SpoT"/>
</dbReference>
<dbReference type="PANTHER" id="PTHR41773">
    <property type="entry name" value="GTP PYROPHOSPHATASE-RELATED"/>
    <property type="match status" value="1"/>
</dbReference>
<proteinExistence type="predicted"/>
<dbReference type="Gene3D" id="3.30.460.10">
    <property type="entry name" value="Beta Polymerase, domain 2"/>
    <property type="match status" value="1"/>
</dbReference>
<dbReference type="Pfam" id="PF04607">
    <property type="entry name" value="RelA_SpoT"/>
    <property type="match status" value="1"/>
</dbReference>
<dbReference type="SMART" id="SM00954">
    <property type="entry name" value="RelA_SpoT"/>
    <property type="match status" value="1"/>
</dbReference>
<protein>
    <submittedName>
        <fullName evidence="2">(P)ppGpp synthetase</fullName>
    </submittedName>
</protein>
<evidence type="ECO:0000259" key="1">
    <source>
        <dbReference type="SMART" id="SM00954"/>
    </source>
</evidence>
<organism evidence="2">
    <name type="scientific">Klebsiella pneumoniae</name>
    <dbReference type="NCBI Taxonomy" id="573"/>
    <lineage>
        <taxon>Bacteria</taxon>
        <taxon>Pseudomonadati</taxon>
        <taxon>Pseudomonadota</taxon>
        <taxon>Gammaproteobacteria</taxon>
        <taxon>Enterobacterales</taxon>
        <taxon>Enterobacteriaceae</taxon>
        <taxon>Klebsiella/Raoultella group</taxon>
        <taxon>Klebsiella</taxon>
        <taxon>Klebsiella pneumoniae complex</taxon>
    </lineage>
</organism>
<gene>
    <name evidence="2" type="ORF">ETE75_23215</name>
</gene>
<sequence length="329" mass="38403">MTETEFLKQWHSEKAMYGAWGQYIVSSISEALIKSLKVDLKNYLKIPVNHRVKDDGSLVDKALYRNKAYKNPYNDIEDKVGVRFVVMLQTDVEKVCEVIKQVAVQEGWDATQCRNYNEERRESPMLFTYQSHHFIIRNKRAFTHGGILIHENTPCEVQVRSLLQHAYAELTHDAIYKKKTIIEPDVVRTVAKTMAFIETADEFFQKVVDRTESENILKNESFLDTLFEQITGVQPIKQNSSVIIYDTFEHIINDNFEEEMIKFIGKNPQLGETIKEKMATNKFYQQSVVLFVYWLIRRRKSTLESEWPLPWDIVSDMAMDIGVALSRVT</sequence>
<feature type="domain" description="RelA/SpoT" evidence="1">
    <location>
        <begin position="50"/>
        <end position="182"/>
    </location>
</feature>
<dbReference type="CDD" id="cd05399">
    <property type="entry name" value="NT_Rel-Spo_like"/>
    <property type="match status" value="1"/>
</dbReference>